<keyword evidence="1" id="KW-0812">Transmembrane</keyword>
<feature type="transmembrane region" description="Helical" evidence="1">
    <location>
        <begin position="114"/>
        <end position="133"/>
    </location>
</feature>
<keyword evidence="1" id="KW-1133">Transmembrane helix</keyword>
<dbReference type="EMBL" id="CP059567">
    <property type="protein sequence ID" value="QMT39911.1"/>
    <property type="molecule type" value="Genomic_DNA"/>
</dbReference>
<feature type="transmembrane region" description="Helical" evidence="1">
    <location>
        <begin position="66"/>
        <end position="84"/>
    </location>
</feature>
<sequence length="185" mass="21168">MQRQTESSRLFKLFRLYNGDGLDERQRQLLHEQAARCLSHLFGFILLFMPVYVIGNLLGWQAFTDFSTSMVVPALFYYITWFMWRTPVNEALFDPDAWTAEKLPQHLATARQSALLSALAMPAIGLLALYMLHDGFVPLTFLLILATIAAWAIYAGLYDSEKKDIAANMQRAEAYRRQAEAEEHA</sequence>
<evidence type="ECO:0000313" key="2">
    <source>
        <dbReference type="EMBL" id="QMT39911.1"/>
    </source>
</evidence>
<proteinExistence type="predicted"/>
<protein>
    <submittedName>
        <fullName evidence="2">Uncharacterized protein</fullName>
    </submittedName>
</protein>
<dbReference type="AlphaFoldDB" id="A0A7D7S7E7"/>
<keyword evidence="1" id="KW-0472">Membrane</keyword>
<evidence type="ECO:0000313" key="3">
    <source>
        <dbReference type="Proteomes" id="UP000514752"/>
    </source>
</evidence>
<dbReference type="RefSeq" id="WP_182121675.1">
    <property type="nucleotide sequence ID" value="NZ_CP059567.1"/>
</dbReference>
<dbReference type="Proteomes" id="UP000514752">
    <property type="component" value="Chromosome"/>
</dbReference>
<accession>A0A7D7S7E7</accession>
<gene>
    <name evidence="2" type="ORF">H3L94_08570</name>
</gene>
<name>A0A7D7S7E7_9NEIS</name>
<feature type="transmembrane region" description="Helical" evidence="1">
    <location>
        <begin position="139"/>
        <end position="157"/>
    </location>
</feature>
<organism evidence="2 3">
    <name type="scientific">Neisseria shayeganii</name>
    <dbReference type="NCBI Taxonomy" id="607712"/>
    <lineage>
        <taxon>Bacteria</taxon>
        <taxon>Pseudomonadati</taxon>
        <taxon>Pseudomonadota</taxon>
        <taxon>Betaproteobacteria</taxon>
        <taxon>Neisseriales</taxon>
        <taxon>Neisseriaceae</taxon>
        <taxon>Neisseria</taxon>
    </lineage>
</organism>
<evidence type="ECO:0000256" key="1">
    <source>
        <dbReference type="SAM" id="Phobius"/>
    </source>
</evidence>
<feature type="transmembrane region" description="Helical" evidence="1">
    <location>
        <begin position="34"/>
        <end position="54"/>
    </location>
</feature>
<dbReference type="KEGG" id="nsg:H3L94_08570"/>
<reference evidence="2 3" key="1">
    <citation type="submission" date="2020-07" db="EMBL/GenBank/DDBJ databases">
        <title>Genomic diversity of species in the Neisseriaceae family.</title>
        <authorList>
            <person name="Vincent A.T."/>
            <person name="Bernet E."/>
            <person name="Veyrier F.J."/>
        </authorList>
    </citation>
    <scope>NUCLEOTIDE SEQUENCE [LARGE SCALE GENOMIC DNA]</scope>
    <source>
        <strain evidence="2 3">DSM 22244</strain>
    </source>
</reference>